<dbReference type="Proteomes" id="UP000636709">
    <property type="component" value="Unassembled WGS sequence"/>
</dbReference>
<proteinExistence type="predicted"/>
<feature type="compositionally biased region" description="Pro residues" evidence="1">
    <location>
        <begin position="254"/>
        <end position="264"/>
    </location>
</feature>
<evidence type="ECO:0000313" key="3">
    <source>
        <dbReference type="Proteomes" id="UP000636709"/>
    </source>
</evidence>
<dbReference type="EMBL" id="JACEFO010001600">
    <property type="protein sequence ID" value="KAF8733547.1"/>
    <property type="molecule type" value="Genomic_DNA"/>
</dbReference>
<name>A0A835KJV5_9POAL</name>
<dbReference type="AlphaFoldDB" id="A0A835KJV5"/>
<accession>A0A835KJV5</accession>
<protein>
    <submittedName>
        <fullName evidence="2">Uncharacterized protein</fullName>
    </submittedName>
</protein>
<organism evidence="2 3">
    <name type="scientific">Digitaria exilis</name>
    <dbReference type="NCBI Taxonomy" id="1010633"/>
    <lineage>
        <taxon>Eukaryota</taxon>
        <taxon>Viridiplantae</taxon>
        <taxon>Streptophyta</taxon>
        <taxon>Embryophyta</taxon>
        <taxon>Tracheophyta</taxon>
        <taxon>Spermatophyta</taxon>
        <taxon>Magnoliopsida</taxon>
        <taxon>Liliopsida</taxon>
        <taxon>Poales</taxon>
        <taxon>Poaceae</taxon>
        <taxon>PACMAD clade</taxon>
        <taxon>Panicoideae</taxon>
        <taxon>Panicodae</taxon>
        <taxon>Paniceae</taxon>
        <taxon>Anthephorinae</taxon>
        <taxon>Digitaria</taxon>
    </lineage>
</organism>
<feature type="compositionally biased region" description="Polar residues" evidence="1">
    <location>
        <begin position="140"/>
        <end position="153"/>
    </location>
</feature>
<feature type="region of interest" description="Disordered" evidence="1">
    <location>
        <begin position="130"/>
        <end position="153"/>
    </location>
</feature>
<reference evidence="2" key="1">
    <citation type="submission" date="2020-07" db="EMBL/GenBank/DDBJ databases">
        <title>Genome sequence and genetic diversity analysis of an under-domesticated orphan crop, white fonio (Digitaria exilis).</title>
        <authorList>
            <person name="Bennetzen J.L."/>
            <person name="Chen S."/>
            <person name="Ma X."/>
            <person name="Wang X."/>
            <person name="Yssel A.E.J."/>
            <person name="Chaluvadi S.R."/>
            <person name="Johnson M."/>
            <person name="Gangashetty P."/>
            <person name="Hamidou F."/>
            <person name="Sanogo M.D."/>
            <person name="Zwaenepoel A."/>
            <person name="Wallace J."/>
            <person name="Van De Peer Y."/>
            <person name="Van Deynze A."/>
        </authorList>
    </citation>
    <scope>NUCLEOTIDE SEQUENCE</scope>
    <source>
        <tissue evidence="2">Leaves</tissue>
    </source>
</reference>
<gene>
    <name evidence="2" type="ORF">HU200_014849</name>
</gene>
<sequence>MYSSGGESCLSRTIPFPFPLLAFTLLNLDPIDPAACLPLPQLNPIDFSGKGVGDGDCKVDGSIWAHGGGVRGDAARAGGVRGGTAWRVGEESTTAWRVAELDAAVQCGAATSTACKQLQQRGAWQSWTRRCSGEQRQRPHASNGSNAAHAVTASTTHQLKLVLTSRRQAGSKANTSAWARDSFLSSPWKLEEAVSTSTCSASLSLPNSSLPPPPRPAARFLRPSLALSPHLNYDPARPWPRTVSAAMEQASGSGPPPPPSPPPAAERDMGFAERAVSAAGAAVVSAILVNPLDVAKVRAVVTPLCFFLPYDDTIFESCV</sequence>
<evidence type="ECO:0000313" key="2">
    <source>
        <dbReference type="EMBL" id="KAF8733547.1"/>
    </source>
</evidence>
<keyword evidence="3" id="KW-1185">Reference proteome</keyword>
<comment type="caution">
    <text evidence="2">The sequence shown here is derived from an EMBL/GenBank/DDBJ whole genome shotgun (WGS) entry which is preliminary data.</text>
</comment>
<evidence type="ECO:0000256" key="1">
    <source>
        <dbReference type="SAM" id="MobiDB-lite"/>
    </source>
</evidence>
<feature type="region of interest" description="Disordered" evidence="1">
    <location>
        <begin position="244"/>
        <end position="267"/>
    </location>
</feature>